<dbReference type="CDD" id="cd01428">
    <property type="entry name" value="ADK"/>
    <property type="match status" value="1"/>
</dbReference>
<keyword evidence="2 5" id="KW-0808">Transferase</keyword>
<proteinExistence type="inferred from homology"/>
<evidence type="ECO:0000259" key="6">
    <source>
        <dbReference type="Pfam" id="PF05191"/>
    </source>
</evidence>
<keyword evidence="3" id="KW-0547">Nucleotide-binding</keyword>
<sequence>MLKCIHKIAICNSNKITYTSSRYYSTQSSSLRMTIIGAPGSGKGTQSTKLKRDYGVVPISTGQILREAAEEDTPFGKEIAKKLKTGDLISNDIMAEIIQKVLNNQNNWLLDGYPRNPEQAEHLDKVLKEKDIPLTVALYLDVPENILQERIQDRWVHPKSGRVYNSVFSPPKVKGIDDVTGEPLVKRSDDNDEKVFQNRIKTFKESTLPLLKYYEKQGILYTISSPTSDEGYIKIKKVLDQVVHKE</sequence>
<evidence type="ECO:0000256" key="4">
    <source>
        <dbReference type="ARBA" id="ARBA00022777"/>
    </source>
</evidence>
<evidence type="ECO:0000256" key="2">
    <source>
        <dbReference type="ARBA" id="ARBA00022679"/>
    </source>
</evidence>
<dbReference type="NCBIfam" id="TIGR01351">
    <property type="entry name" value="adk"/>
    <property type="match status" value="1"/>
</dbReference>
<dbReference type="HAMAP" id="MF_00235">
    <property type="entry name" value="Adenylate_kinase_Adk"/>
    <property type="match status" value="1"/>
</dbReference>
<dbReference type="PRINTS" id="PR00094">
    <property type="entry name" value="ADENYLTKNASE"/>
</dbReference>
<dbReference type="Pfam" id="PF05191">
    <property type="entry name" value="ADK_lid"/>
    <property type="match status" value="1"/>
</dbReference>
<feature type="domain" description="Adenylate kinase active site lid" evidence="6">
    <location>
        <begin position="154"/>
        <end position="189"/>
    </location>
</feature>
<dbReference type="InterPro" id="IPR007862">
    <property type="entry name" value="Adenylate_kinase_lid-dom"/>
</dbReference>
<keyword evidence="4 5" id="KW-0418">Kinase</keyword>
<dbReference type="SUPFAM" id="SSF52540">
    <property type="entry name" value="P-loop containing nucleoside triphosphate hydrolases"/>
    <property type="match status" value="1"/>
</dbReference>
<dbReference type="PANTHER" id="PTHR23359">
    <property type="entry name" value="NUCLEOTIDE KINASE"/>
    <property type="match status" value="1"/>
</dbReference>
<dbReference type="SUPFAM" id="SSF57774">
    <property type="entry name" value="Microbial and mitochondrial ADK, insert 'zinc finger' domain"/>
    <property type="match status" value="1"/>
</dbReference>
<accession>A0A8J4UX20</accession>
<dbReference type="Gene3D" id="3.40.50.300">
    <property type="entry name" value="P-loop containing nucleotide triphosphate hydrolases"/>
    <property type="match status" value="1"/>
</dbReference>
<dbReference type="OrthoDB" id="439792at2759"/>
<evidence type="ECO:0000313" key="7">
    <source>
        <dbReference type="EMBL" id="KAF2069943.1"/>
    </source>
</evidence>
<keyword evidence="8" id="KW-1185">Reference proteome</keyword>
<dbReference type="PROSITE" id="PS00113">
    <property type="entry name" value="ADENYLATE_KINASE"/>
    <property type="match status" value="1"/>
</dbReference>
<comment type="similarity">
    <text evidence="1 5">Belongs to the adenylate kinase family.</text>
</comment>
<evidence type="ECO:0000313" key="8">
    <source>
        <dbReference type="Proteomes" id="UP000695562"/>
    </source>
</evidence>
<dbReference type="GO" id="GO:0004017">
    <property type="term" value="F:AMP kinase activity"/>
    <property type="evidence" value="ECO:0007669"/>
    <property type="project" value="InterPro"/>
</dbReference>
<dbReference type="Proteomes" id="UP000695562">
    <property type="component" value="Unassembled WGS sequence"/>
</dbReference>
<evidence type="ECO:0000256" key="5">
    <source>
        <dbReference type="RuleBase" id="RU003330"/>
    </source>
</evidence>
<gene>
    <name evidence="7" type="ORF">CYY_008740</name>
</gene>
<evidence type="ECO:0000256" key="1">
    <source>
        <dbReference type="ARBA" id="ARBA00007220"/>
    </source>
</evidence>
<dbReference type="Pfam" id="PF00406">
    <property type="entry name" value="ADK"/>
    <property type="match status" value="1"/>
</dbReference>
<dbReference type="InterPro" id="IPR036193">
    <property type="entry name" value="ADK_active_lid_dom_sf"/>
</dbReference>
<dbReference type="AlphaFoldDB" id="A0A8J4UX20"/>
<evidence type="ECO:0000256" key="3">
    <source>
        <dbReference type="ARBA" id="ARBA00022741"/>
    </source>
</evidence>
<protein>
    <recommendedName>
        <fullName evidence="6">Adenylate kinase active site lid domain-containing protein</fullName>
    </recommendedName>
</protein>
<dbReference type="InterPro" id="IPR006259">
    <property type="entry name" value="Adenyl_kin_sub"/>
</dbReference>
<dbReference type="FunFam" id="3.40.50.300:FF:000106">
    <property type="entry name" value="Adenylate kinase mitochondrial"/>
    <property type="match status" value="1"/>
</dbReference>
<comment type="caution">
    <text evidence="7">The sequence shown here is derived from an EMBL/GenBank/DDBJ whole genome shotgun (WGS) entry which is preliminary data.</text>
</comment>
<dbReference type="InterPro" id="IPR027417">
    <property type="entry name" value="P-loop_NTPase"/>
</dbReference>
<dbReference type="InterPro" id="IPR000850">
    <property type="entry name" value="Adenylat/UMP-CMP_kin"/>
</dbReference>
<dbReference type="EMBL" id="AJWJ01000569">
    <property type="protein sequence ID" value="KAF2069943.1"/>
    <property type="molecule type" value="Genomic_DNA"/>
</dbReference>
<name>A0A8J4UX20_9MYCE</name>
<reference evidence="7" key="1">
    <citation type="submission" date="2020-01" db="EMBL/GenBank/DDBJ databases">
        <title>Development of genomics and gene disruption for Polysphondylium violaceum indicates a role for the polyketide synthase stlB in stalk morphogenesis.</title>
        <authorList>
            <person name="Narita B."/>
            <person name="Kawabe Y."/>
            <person name="Kin K."/>
            <person name="Saito T."/>
            <person name="Gibbs R."/>
            <person name="Kuspa A."/>
            <person name="Muzny D."/>
            <person name="Queller D."/>
            <person name="Richards S."/>
            <person name="Strassman J."/>
            <person name="Sucgang R."/>
            <person name="Worley K."/>
            <person name="Schaap P."/>
        </authorList>
    </citation>
    <scope>NUCLEOTIDE SEQUENCE</scope>
    <source>
        <strain evidence="7">QSvi11</strain>
    </source>
</reference>
<organism evidence="7 8">
    <name type="scientific">Polysphondylium violaceum</name>
    <dbReference type="NCBI Taxonomy" id="133409"/>
    <lineage>
        <taxon>Eukaryota</taxon>
        <taxon>Amoebozoa</taxon>
        <taxon>Evosea</taxon>
        <taxon>Eumycetozoa</taxon>
        <taxon>Dictyostelia</taxon>
        <taxon>Dictyosteliales</taxon>
        <taxon>Dictyosteliaceae</taxon>
        <taxon>Polysphondylium</taxon>
    </lineage>
</organism>
<dbReference type="GO" id="GO:0005524">
    <property type="term" value="F:ATP binding"/>
    <property type="evidence" value="ECO:0007669"/>
    <property type="project" value="InterPro"/>
</dbReference>
<dbReference type="InterPro" id="IPR033690">
    <property type="entry name" value="Adenylat_kinase_CS"/>
</dbReference>